<name>A0A1T8TID4_9MYCO</name>
<reference evidence="1 2" key="1">
    <citation type="submission" date="2016-11" db="EMBL/GenBank/DDBJ databases">
        <authorList>
            <consortium name="Pathogen Informatics"/>
        </authorList>
    </citation>
    <scope>NUCLEOTIDE SEQUENCE [LARGE SCALE GENOMIC DNA]</scope>
    <source>
        <strain evidence="1 2">911</strain>
    </source>
</reference>
<dbReference type="AlphaFoldDB" id="A0A1T8TID4"/>
<evidence type="ECO:0000313" key="1">
    <source>
        <dbReference type="EMBL" id="SKM80276.1"/>
    </source>
</evidence>
<gene>
    <name evidence="1" type="ORF">SAMEA2259716_05117</name>
</gene>
<evidence type="ECO:0000313" key="2">
    <source>
        <dbReference type="Proteomes" id="UP000190074"/>
    </source>
</evidence>
<protein>
    <recommendedName>
        <fullName evidence="3">DUF3800 domain-containing protein</fullName>
    </recommendedName>
</protein>
<sequence length="225" mass="25207">MSPGGWVSQSSATSMLAEAYRRTPGGYIAFLDESFELAGDRSTFYLLSAVITHRDEIDALRTGLRDVVDDTFWHTTESLRTDEGRARAVEIAEYLGDEKGNEVCIVSCKMPLGRDSGDEARQSCFHQLAQSLCTGAEPLVDGVHLMVLEQRETQHERSYDTKIVKELRSAEVICRQCQLKQASPRDENLLWLPDLVSSAVRRSITHSERDILNPIAHIVELLNCP</sequence>
<dbReference type="EMBL" id="FVGW01000015">
    <property type="protein sequence ID" value="SKM80276.1"/>
    <property type="molecule type" value="Genomic_DNA"/>
</dbReference>
<dbReference type="Proteomes" id="UP000190074">
    <property type="component" value="Unassembled WGS sequence"/>
</dbReference>
<proteinExistence type="predicted"/>
<evidence type="ECO:0008006" key="3">
    <source>
        <dbReference type="Google" id="ProtNLM"/>
    </source>
</evidence>
<accession>A0A1T8TID4</accession>
<organism evidence="1 2">
    <name type="scientific">Mycobacteroides abscessus subsp. massiliense</name>
    <dbReference type="NCBI Taxonomy" id="1962118"/>
    <lineage>
        <taxon>Bacteria</taxon>
        <taxon>Bacillati</taxon>
        <taxon>Actinomycetota</taxon>
        <taxon>Actinomycetes</taxon>
        <taxon>Mycobacteriales</taxon>
        <taxon>Mycobacteriaceae</taxon>
        <taxon>Mycobacteroides</taxon>
        <taxon>Mycobacteroides abscessus</taxon>
    </lineage>
</organism>